<name>A0ABS2SXG7_9BACI</name>
<comment type="caution">
    <text evidence="2">The sequence shown here is derived from an EMBL/GenBank/DDBJ whole genome shotgun (WGS) entry which is preliminary data.</text>
</comment>
<reference evidence="2" key="1">
    <citation type="submission" date="2021-01" db="EMBL/GenBank/DDBJ databases">
        <title>Genomic Encyclopedia of Type Strains, Phase IV (KMG-IV): sequencing the most valuable type-strain genomes for metagenomic binning, comparative biology and taxonomic classification.</title>
        <authorList>
            <person name="Goeker M."/>
        </authorList>
    </citation>
    <scope>NUCLEOTIDE SEQUENCE</scope>
    <source>
        <strain evidence="2">DSM 21943</strain>
    </source>
</reference>
<keyword evidence="3" id="KW-1185">Reference proteome</keyword>
<feature type="chain" id="PRO_5045520270" description="Lipoprotein" evidence="1">
    <location>
        <begin position="28"/>
        <end position="170"/>
    </location>
</feature>
<gene>
    <name evidence="2" type="ORF">JOC54_003511</name>
</gene>
<evidence type="ECO:0000313" key="2">
    <source>
        <dbReference type="EMBL" id="MBM7840231.1"/>
    </source>
</evidence>
<evidence type="ECO:0000256" key="1">
    <source>
        <dbReference type="SAM" id="SignalP"/>
    </source>
</evidence>
<proteinExistence type="predicted"/>
<keyword evidence="1" id="KW-0732">Signal</keyword>
<dbReference type="RefSeq" id="WP_204467759.1">
    <property type="nucleotide sequence ID" value="NZ_JAFBCV010000012.1"/>
</dbReference>
<dbReference type="Proteomes" id="UP001179280">
    <property type="component" value="Unassembled WGS sequence"/>
</dbReference>
<accession>A0ABS2SXG7</accession>
<evidence type="ECO:0000313" key="3">
    <source>
        <dbReference type="Proteomes" id="UP001179280"/>
    </source>
</evidence>
<dbReference type="EMBL" id="JAFBCV010000012">
    <property type="protein sequence ID" value="MBM7840231.1"/>
    <property type="molecule type" value="Genomic_DNA"/>
</dbReference>
<organism evidence="2 3">
    <name type="scientific">Shouchella xiaoxiensis</name>
    <dbReference type="NCBI Taxonomy" id="766895"/>
    <lineage>
        <taxon>Bacteria</taxon>
        <taxon>Bacillati</taxon>
        <taxon>Bacillota</taxon>
        <taxon>Bacilli</taxon>
        <taxon>Bacillales</taxon>
        <taxon>Bacillaceae</taxon>
        <taxon>Shouchella</taxon>
    </lineage>
</organism>
<feature type="signal peptide" evidence="1">
    <location>
        <begin position="1"/>
        <end position="27"/>
    </location>
</feature>
<protein>
    <recommendedName>
        <fullName evidence="4">Lipoprotein</fullName>
    </recommendedName>
</protein>
<sequence length="170" mass="19280">MRIQVKTTISIIILCLLCSCVNGNSPAEQPAEIKGMSNRLDVNHLKVEQTPELEEFATKTKGYLGEIQDELTQLGHLLETGDKHAAVSLNESLIKKSKQWDQQHAPELFSDLQNLHHSYYVTLQELQDALNQNDVNDQQLHYGYSVLTIRLFSVEFQSLIEQYGIKAPKS</sequence>
<evidence type="ECO:0008006" key="4">
    <source>
        <dbReference type="Google" id="ProtNLM"/>
    </source>
</evidence>
<dbReference type="PROSITE" id="PS51257">
    <property type="entry name" value="PROKAR_LIPOPROTEIN"/>
    <property type="match status" value="1"/>
</dbReference>